<feature type="compositionally biased region" description="Basic and acidic residues" evidence="10">
    <location>
        <begin position="52"/>
        <end position="78"/>
    </location>
</feature>
<dbReference type="GO" id="GO:0097504">
    <property type="term" value="C:Gemini of Cajal bodies"/>
    <property type="evidence" value="ECO:0007669"/>
    <property type="project" value="UniProtKB-SubCell"/>
</dbReference>
<sequence length="390" mass="42760">MAECHGDIVYRKDRTACSTAVADDNSALVKAYERALKSFQKGLVSEGEDSVDGMKENLEPGEQSKEPGEQSKGPEKESTATWQQWAVGSRCRAVWSEDGLLYPAALVSVEGERGRVKFDGYGNEEDVQLSALLPEGFDQPWREKQQWVLGSRCRAVWSEDGLVYPAVLIWKKGDRGRVQFEGYGNEEELKLSALLPPEEHKRRAESITSAKVLKTGPASSCSSSDTDWRKKEKDKTTTKKQDSAIILPAGCTSAVPGDRGSSHSEPGKEQKDAMKTGSWKAGQIGACPPFTPPFNFFPPVPPTISAQDILPSTPPPPPPLPSVWPPWGGPEEGCAVLDSEVTALSSMLLSWYLCGYHTGCYMVMQQAKASRESVDKETHKPNCTYGKHKH</sequence>
<evidence type="ECO:0000256" key="6">
    <source>
        <dbReference type="ARBA" id="ARBA00022664"/>
    </source>
</evidence>
<evidence type="ECO:0000313" key="12">
    <source>
        <dbReference type="EMBL" id="KAJ8370282.1"/>
    </source>
</evidence>
<name>A0A9Q1FZK5_SYNKA</name>
<dbReference type="EMBL" id="JAINUF010000003">
    <property type="protein sequence ID" value="KAJ8370282.1"/>
    <property type="molecule type" value="Genomic_DNA"/>
</dbReference>
<dbReference type="GO" id="GO:0006397">
    <property type="term" value="P:mRNA processing"/>
    <property type="evidence" value="ECO:0007669"/>
    <property type="project" value="UniProtKB-KW"/>
</dbReference>
<dbReference type="InterPro" id="IPR010304">
    <property type="entry name" value="SMN_Tudor"/>
</dbReference>
<dbReference type="Gene3D" id="3.40.190.10">
    <property type="entry name" value="Periplasmic binding protein-like II"/>
    <property type="match status" value="1"/>
</dbReference>
<gene>
    <name evidence="12" type="ORF">SKAU_G00103100</name>
</gene>
<dbReference type="GO" id="GO:0003723">
    <property type="term" value="F:RNA binding"/>
    <property type="evidence" value="ECO:0007669"/>
    <property type="project" value="InterPro"/>
</dbReference>
<proteinExistence type="inferred from homology"/>
<dbReference type="CDD" id="cd22852">
    <property type="entry name" value="SMN_C"/>
    <property type="match status" value="1"/>
</dbReference>
<feature type="domain" description="Tudor" evidence="11">
    <location>
        <begin position="84"/>
        <end position="142"/>
    </location>
</feature>
<feature type="compositionally biased region" description="Basic and acidic residues" evidence="10">
    <location>
        <begin position="226"/>
        <end position="242"/>
    </location>
</feature>
<comment type="similarity">
    <text evidence="5">Belongs to the SMN family.</text>
</comment>
<comment type="subcellular location">
    <subcellularLocation>
        <location evidence="1">Cytoplasm</location>
        <location evidence="1">Myofibril</location>
        <location evidence="1">Sarcomere</location>
        <location evidence="1">Z line</location>
    </subcellularLocation>
    <subcellularLocation>
        <location evidence="3">Cytoplasmic granule</location>
    </subcellularLocation>
    <subcellularLocation>
        <location evidence="2">Nucleus</location>
        <location evidence="2">Cajal body</location>
    </subcellularLocation>
    <subcellularLocation>
        <location evidence="9">Nucleus</location>
        <location evidence="9">Gem</location>
    </subcellularLocation>
    <subcellularLocation>
        <location evidence="4">Perikaryon</location>
    </subcellularLocation>
</comment>
<evidence type="ECO:0000259" key="11">
    <source>
        <dbReference type="PROSITE" id="PS50304"/>
    </source>
</evidence>
<dbReference type="Pfam" id="PF06003">
    <property type="entry name" value="SMN_Tudor"/>
    <property type="match status" value="2"/>
</dbReference>
<dbReference type="AlphaFoldDB" id="A0A9Q1FZK5"/>
<dbReference type="GO" id="GO:0043204">
    <property type="term" value="C:perikaryon"/>
    <property type="evidence" value="ECO:0007669"/>
    <property type="project" value="UniProtKB-SubCell"/>
</dbReference>
<keyword evidence="7" id="KW-0508">mRNA splicing</keyword>
<dbReference type="Proteomes" id="UP001152622">
    <property type="component" value="Chromosome 3"/>
</dbReference>
<evidence type="ECO:0000313" key="13">
    <source>
        <dbReference type="Proteomes" id="UP001152622"/>
    </source>
</evidence>
<dbReference type="Pfam" id="PF20635">
    <property type="entry name" value="SMN_YG-box"/>
    <property type="match status" value="1"/>
</dbReference>
<evidence type="ECO:0000256" key="4">
    <source>
        <dbReference type="ARBA" id="ARBA00004484"/>
    </source>
</evidence>
<dbReference type="PANTHER" id="PTHR39267">
    <property type="entry name" value="SURVIVAL MOTOR NEURON-LIKE PROTEIN 1"/>
    <property type="match status" value="1"/>
</dbReference>
<keyword evidence="8" id="KW-0539">Nucleus</keyword>
<dbReference type="InterPro" id="IPR040424">
    <property type="entry name" value="Smn1"/>
</dbReference>
<keyword evidence="13" id="KW-1185">Reference proteome</keyword>
<evidence type="ECO:0000256" key="10">
    <source>
        <dbReference type="SAM" id="MobiDB-lite"/>
    </source>
</evidence>
<comment type="caution">
    <text evidence="12">The sequence shown here is derived from an EMBL/GenBank/DDBJ whole genome shotgun (WGS) entry which is preliminary data.</text>
</comment>
<dbReference type="OrthoDB" id="197400at2759"/>
<organism evidence="12 13">
    <name type="scientific">Synaphobranchus kaupii</name>
    <name type="common">Kaup's arrowtooth eel</name>
    <dbReference type="NCBI Taxonomy" id="118154"/>
    <lineage>
        <taxon>Eukaryota</taxon>
        <taxon>Metazoa</taxon>
        <taxon>Chordata</taxon>
        <taxon>Craniata</taxon>
        <taxon>Vertebrata</taxon>
        <taxon>Euteleostomi</taxon>
        <taxon>Actinopterygii</taxon>
        <taxon>Neopterygii</taxon>
        <taxon>Teleostei</taxon>
        <taxon>Anguilliformes</taxon>
        <taxon>Synaphobranchidae</taxon>
        <taxon>Synaphobranchus</taxon>
    </lineage>
</organism>
<feature type="compositionally biased region" description="Basic and acidic residues" evidence="10">
    <location>
        <begin position="371"/>
        <end position="380"/>
    </location>
</feature>
<dbReference type="PROSITE" id="PS50304">
    <property type="entry name" value="TUDOR"/>
    <property type="match status" value="2"/>
</dbReference>
<reference evidence="12" key="1">
    <citation type="journal article" date="2023" name="Science">
        <title>Genome structures resolve the early diversification of teleost fishes.</title>
        <authorList>
            <person name="Parey E."/>
            <person name="Louis A."/>
            <person name="Montfort J."/>
            <person name="Bouchez O."/>
            <person name="Roques C."/>
            <person name="Iampietro C."/>
            <person name="Lluch J."/>
            <person name="Castinel A."/>
            <person name="Donnadieu C."/>
            <person name="Desvignes T."/>
            <person name="Floi Bucao C."/>
            <person name="Jouanno E."/>
            <person name="Wen M."/>
            <person name="Mejri S."/>
            <person name="Dirks R."/>
            <person name="Jansen H."/>
            <person name="Henkel C."/>
            <person name="Chen W.J."/>
            <person name="Zahm M."/>
            <person name="Cabau C."/>
            <person name="Klopp C."/>
            <person name="Thompson A.W."/>
            <person name="Robinson-Rechavi M."/>
            <person name="Braasch I."/>
            <person name="Lecointre G."/>
            <person name="Bobe J."/>
            <person name="Postlethwait J.H."/>
            <person name="Berthelot C."/>
            <person name="Roest Crollius H."/>
            <person name="Guiguen Y."/>
        </authorList>
    </citation>
    <scope>NUCLEOTIDE SEQUENCE</scope>
    <source>
        <strain evidence="12">WJC10195</strain>
    </source>
</reference>
<keyword evidence="6" id="KW-0507">mRNA processing</keyword>
<feature type="compositionally biased region" description="Basic and acidic residues" evidence="10">
    <location>
        <begin position="260"/>
        <end position="274"/>
    </location>
</feature>
<dbReference type="Gene3D" id="2.30.30.140">
    <property type="match status" value="2"/>
</dbReference>
<feature type="region of interest" description="Disordered" evidence="10">
    <location>
        <begin position="43"/>
        <end position="81"/>
    </location>
</feature>
<evidence type="ECO:0000256" key="9">
    <source>
        <dbReference type="ARBA" id="ARBA00034695"/>
    </source>
</evidence>
<evidence type="ECO:0000256" key="3">
    <source>
        <dbReference type="ARBA" id="ARBA00004463"/>
    </source>
</evidence>
<dbReference type="GO" id="GO:0030018">
    <property type="term" value="C:Z disc"/>
    <property type="evidence" value="ECO:0007669"/>
    <property type="project" value="UniProtKB-SubCell"/>
</dbReference>
<dbReference type="PANTHER" id="PTHR39267:SF1">
    <property type="entry name" value="SURVIVAL MOTOR NEURON PROTEIN"/>
    <property type="match status" value="1"/>
</dbReference>
<protein>
    <recommendedName>
        <fullName evidence="11">Tudor domain-containing protein</fullName>
    </recommendedName>
</protein>
<feature type="region of interest" description="Disordered" evidence="10">
    <location>
        <begin position="371"/>
        <end position="390"/>
    </location>
</feature>
<evidence type="ECO:0000256" key="2">
    <source>
        <dbReference type="ARBA" id="ARBA00004408"/>
    </source>
</evidence>
<evidence type="ECO:0000256" key="8">
    <source>
        <dbReference type="ARBA" id="ARBA00023242"/>
    </source>
</evidence>
<feature type="region of interest" description="Disordered" evidence="10">
    <location>
        <begin position="200"/>
        <end position="277"/>
    </location>
</feature>
<evidence type="ECO:0000256" key="1">
    <source>
        <dbReference type="ARBA" id="ARBA00004216"/>
    </source>
</evidence>
<dbReference type="GO" id="GO:0008380">
    <property type="term" value="P:RNA splicing"/>
    <property type="evidence" value="ECO:0007669"/>
    <property type="project" value="UniProtKB-KW"/>
</dbReference>
<dbReference type="InterPro" id="IPR047313">
    <property type="entry name" value="SMN_C"/>
</dbReference>
<dbReference type="InterPro" id="IPR002999">
    <property type="entry name" value="Tudor"/>
</dbReference>
<evidence type="ECO:0000256" key="7">
    <source>
        <dbReference type="ARBA" id="ARBA00023187"/>
    </source>
</evidence>
<accession>A0A9Q1FZK5</accession>
<dbReference type="SUPFAM" id="SSF63748">
    <property type="entry name" value="Tudor/PWWP/MBT"/>
    <property type="match status" value="2"/>
</dbReference>
<evidence type="ECO:0000256" key="5">
    <source>
        <dbReference type="ARBA" id="ARBA00005371"/>
    </source>
</evidence>
<dbReference type="SMART" id="SM00333">
    <property type="entry name" value="TUDOR"/>
    <property type="match status" value="2"/>
</dbReference>
<dbReference type="GO" id="GO:0015030">
    <property type="term" value="C:Cajal body"/>
    <property type="evidence" value="ECO:0007669"/>
    <property type="project" value="UniProtKB-SubCell"/>
</dbReference>
<feature type="domain" description="Tudor" evidence="11">
    <location>
        <begin position="146"/>
        <end position="204"/>
    </location>
</feature>